<evidence type="ECO:0000313" key="2">
    <source>
        <dbReference type="EMBL" id="CAB4121000.1"/>
    </source>
</evidence>
<gene>
    <name evidence="4" type="ORF">UFOVP145_16</name>
    <name evidence="2" type="ORF">UFOVP4_58</name>
    <name evidence="3" type="ORF">UFOVP64_2</name>
</gene>
<name>A0A6J7VJZ0_9CAUD</name>
<organism evidence="4">
    <name type="scientific">uncultured Caudovirales phage</name>
    <dbReference type="NCBI Taxonomy" id="2100421"/>
    <lineage>
        <taxon>Viruses</taxon>
        <taxon>Duplodnaviria</taxon>
        <taxon>Heunggongvirae</taxon>
        <taxon>Uroviricota</taxon>
        <taxon>Caudoviricetes</taxon>
        <taxon>Peduoviridae</taxon>
        <taxon>Maltschvirus</taxon>
        <taxon>Maltschvirus maltsch</taxon>
    </lineage>
</organism>
<dbReference type="Gene3D" id="1.10.260.40">
    <property type="entry name" value="lambda repressor-like DNA-binding domains"/>
    <property type="match status" value="1"/>
</dbReference>
<evidence type="ECO:0000259" key="1">
    <source>
        <dbReference type="PROSITE" id="PS50943"/>
    </source>
</evidence>
<protein>
    <submittedName>
        <fullName evidence="4">HipB Predicted transcriptional regulators</fullName>
    </submittedName>
</protein>
<dbReference type="EMBL" id="LR797822">
    <property type="protein sequence ID" value="CAB4241225.1"/>
    <property type="molecule type" value="Genomic_DNA"/>
</dbReference>
<dbReference type="EMBL" id="LR798189">
    <property type="protein sequence ID" value="CAB5078975.1"/>
    <property type="molecule type" value="Genomic_DNA"/>
</dbReference>
<dbReference type="Pfam" id="PF13560">
    <property type="entry name" value="HTH_31"/>
    <property type="match status" value="1"/>
</dbReference>
<dbReference type="EMBL" id="LR796136">
    <property type="protein sequence ID" value="CAB4121000.1"/>
    <property type="molecule type" value="Genomic_DNA"/>
</dbReference>
<reference evidence="4" key="1">
    <citation type="submission" date="2020-05" db="EMBL/GenBank/DDBJ databases">
        <authorList>
            <person name="Chiriac C."/>
            <person name="Salcher M."/>
            <person name="Ghai R."/>
            <person name="Kavagutti S V."/>
        </authorList>
    </citation>
    <scope>NUCLEOTIDE SEQUENCE</scope>
</reference>
<dbReference type="CDD" id="cd00093">
    <property type="entry name" value="HTH_XRE"/>
    <property type="match status" value="1"/>
</dbReference>
<evidence type="ECO:0000313" key="3">
    <source>
        <dbReference type="EMBL" id="CAB4241225.1"/>
    </source>
</evidence>
<dbReference type="SUPFAM" id="SSF47413">
    <property type="entry name" value="lambda repressor-like DNA-binding domains"/>
    <property type="match status" value="1"/>
</dbReference>
<sequence length="140" mass="15434">MVRKSRQSMPPGGEFDTSLIPKALTKQEFGRRLQALILEKNWNQSDAARATGLGRDSISTYVNGKTFPTPRALKTLADALGVKTEELLPNAMMQAMDDEHPAIELKQATGHPGKAWLRINRAMSFSTAAKIIELINQEDA</sequence>
<accession>A0A6J7VJZ0</accession>
<dbReference type="GO" id="GO:0003677">
    <property type="term" value="F:DNA binding"/>
    <property type="evidence" value="ECO:0007669"/>
    <property type="project" value="InterPro"/>
</dbReference>
<evidence type="ECO:0000313" key="4">
    <source>
        <dbReference type="EMBL" id="CAB5078975.1"/>
    </source>
</evidence>
<dbReference type="PROSITE" id="PS50943">
    <property type="entry name" value="HTH_CROC1"/>
    <property type="match status" value="1"/>
</dbReference>
<dbReference type="InterPro" id="IPR001387">
    <property type="entry name" value="Cro/C1-type_HTH"/>
</dbReference>
<feature type="domain" description="HTH cro/C1-type" evidence="1">
    <location>
        <begin position="33"/>
        <end position="87"/>
    </location>
</feature>
<proteinExistence type="predicted"/>
<dbReference type="SMART" id="SM00530">
    <property type="entry name" value="HTH_XRE"/>
    <property type="match status" value="1"/>
</dbReference>
<dbReference type="InterPro" id="IPR010982">
    <property type="entry name" value="Lambda_DNA-bd_dom_sf"/>
</dbReference>